<accession>A0A1C4BIW9</accession>
<organism evidence="2 4">
    <name type="scientific">Bacillus wiedmannii</name>
    <dbReference type="NCBI Taxonomy" id="1890302"/>
    <lineage>
        <taxon>Bacteria</taxon>
        <taxon>Bacillati</taxon>
        <taxon>Bacillota</taxon>
        <taxon>Bacilli</taxon>
        <taxon>Bacillales</taxon>
        <taxon>Bacillaceae</taxon>
        <taxon>Bacillus</taxon>
        <taxon>Bacillus cereus group</taxon>
    </lineage>
</organism>
<gene>
    <name evidence="2" type="ORF">BC05F1_01859</name>
    <name evidence="1" type="ORF">BC10311_01734</name>
</gene>
<reference evidence="3 4" key="2">
    <citation type="submission" date="2016-08" db="EMBL/GenBank/DDBJ databases">
        <authorList>
            <person name="Loux V."/>
            <person name="Rue O."/>
        </authorList>
    </citation>
    <scope>NUCLEOTIDE SEQUENCE [LARGE SCALE GENOMIC DNA]</scope>
    <source>
        <strain evidence="4">INRA Bc05-F1</strain>
        <strain evidence="1 3">WSBC_10311</strain>
    </source>
</reference>
<evidence type="ECO:0000313" key="3">
    <source>
        <dbReference type="Proteomes" id="UP000195728"/>
    </source>
</evidence>
<evidence type="ECO:0000313" key="4">
    <source>
        <dbReference type="Proteomes" id="UP000196052"/>
    </source>
</evidence>
<evidence type="ECO:0000313" key="2">
    <source>
        <dbReference type="EMBL" id="SCC16676.1"/>
    </source>
</evidence>
<protein>
    <submittedName>
        <fullName evidence="2">Uncharacterized protein</fullName>
    </submittedName>
</protein>
<evidence type="ECO:0000313" key="1">
    <source>
        <dbReference type="EMBL" id="SCC13227.1"/>
    </source>
</evidence>
<sequence>MSMKLDERKYCRNR</sequence>
<reference evidence="2" key="1">
    <citation type="submission" date="2016-08" db="EMBL/GenBank/DDBJ databases">
        <authorList>
            <person name="Seilhamer J.J."/>
        </authorList>
    </citation>
    <scope>NUCLEOTIDE SEQUENCE [LARGE SCALE GENOMIC DNA]</scope>
    <source>
        <strain evidence="2">INRA Bc05-F1</strain>
    </source>
</reference>
<dbReference type="Proteomes" id="UP000196052">
    <property type="component" value="Unassembled WGS sequence"/>
</dbReference>
<dbReference type="Proteomes" id="UP000195728">
    <property type="component" value="Unassembled WGS sequence"/>
</dbReference>
<dbReference type="EMBL" id="FMBG01000011">
    <property type="protein sequence ID" value="SCC13227.1"/>
    <property type="molecule type" value="Genomic_DNA"/>
</dbReference>
<name>A0A1C4BIW9_9BACI</name>
<dbReference type="EMBL" id="FMBE01000013">
    <property type="protein sequence ID" value="SCC16676.1"/>
    <property type="molecule type" value="Genomic_DNA"/>
</dbReference>
<proteinExistence type="predicted"/>